<evidence type="ECO:0000256" key="4">
    <source>
        <dbReference type="ARBA" id="ARBA00022677"/>
    </source>
</evidence>
<evidence type="ECO:0000256" key="2">
    <source>
        <dbReference type="ARBA" id="ARBA00008300"/>
    </source>
</evidence>
<evidence type="ECO:0000313" key="9">
    <source>
        <dbReference type="EMBL" id="CAG9803490.1"/>
    </source>
</evidence>
<organism evidence="9 10">
    <name type="scientific">Chironomus riparius</name>
    <dbReference type="NCBI Taxonomy" id="315576"/>
    <lineage>
        <taxon>Eukaryota</taxon>
        <taxon>Metazoa</taxon>
        <taxon>Ecdysozoa</taxon>
        <taxon>Arthropoda</taxon>
        <taxon>Hexapoda</taxon>
        <taxon>Insecta</taxon>
        <taxon>Pterygota</taxon>
        <taxon>Neoptera</taxon>
        <taxon>Endopterygota</taxon>
        <taxon>Diptera</taxon>
        <taxon>Nematocera</taxon>
        <taxon>Chironomoidea</taxon>
        <taxon>Chironomidae</taxon>
        <taxon>Chironominae</taxon>
        <taxon>Chironomus</taxon>
    </lineage>
</organism>
<comment type="catalytic activity">
    <reaction evidence="8">
        <text>a cholesterol ester + H2O = cholesterol + a fatty acid + H(+)</text>
        <dbReference type="Rhea" id="RHEA:36403"/>
        <dbReference type="ChEBI" id="CHEBI:15377"/>
        <dbReference type="ChEBI" id="CHEBI:15378"/>
        <dbReference type="ChEBI" id="CHEBI:16113"/>
        <dbReference type="ChEBI" id="CHEBI:17002"/>
        <dbReference type="ChEBI" id="CHEBI:28868"/>
        <dbReference type="EC" id="3.1.1.13"/>
    </reaction>
    <physiologicalReaction direction="left-to-right" evidence="8">
        <dbReference type="Rhea" id="RHEA:36404"/>
    </physiologicalReaction>
</comment>
<dbReference type="GO" id="GO:0005811">
    <property type="term" value="C:lipid droplet"/>
    <property type="evidence" value="ECO:0007669"/>
    <property type="project" value="UniProtKB-SubCell"/>
</dbReference>
<comment type="similarity">
    <text evidence="2">Belongs to the AB hydrolase superfamily. LDAH family.</text>
</comment>
<dbReference type="PANTHER" id="PTHR13390:SF0">
    <property type="entry name" value="LIPID DROPLET-ASSOCIATED HYDROLASE"/>
    <property type="match status" value="1"/>
</dbReference>
<dbReference type="Gene3D" id="3.40.50.1820">
    <property type="entry name" value="alpha/beta hydrolase"/>
    <property type="match status" value="1"/>
</dbReference>
<dbReference type="Pfam" id="PF10230">
    <property type="entry name" value="LIDHydrolase"/>
    <property type="match status" value="1"/>
</dbReference>
<evidence type="ECO:0000256" key="8">
    <source>
        <dbReference type="ARBA" id="ARBA00049527"/>
    </source>
</evidence>
<keyword evidence="10" id="KW-1185">Reference proteome</keyword>
<dbReference type="OrthoDB" id="448051at2759"/>
<name>A0A9N9RU30_9DIPT</name>
<reference evidence="9" key="2">
    <citation type="submission" date="2022-10" db="EMBL/GenBank/DDBJ databases">
        <authorList>
            <consortium name="ENA_rothamsted_submissions"/>
            <consortium name="culmorum"/>
            <person name="King R."/>
        </authorList>
    </citation>
    <scope>NUCLEOTIDE SEQUENCE</scope>
</reference>
<dbReference type="Proteomes" id="UP001153620">
    <property type="component" value="Chromosome 2"/>
</dbReference>
<evidence type="ECO:0000313" key="10">
    <source>
        <dbReference type="Proteomes" id="UP001153620"/>
    </source>
</evidence>
<dbReference type="AlphaFoldDB" id="A0A9N9RU30"/>
<dbReference type="PANTHER" id="PTHR13390">
    <property type="entry name" value="LIPASE"/>
    <property type="match status" value="1"/>
</dbReference>
<evidence type="ECO:0000256" key="6">
    <source>
        <dbReference type="ARBA" id="ARBA00031924"/>
    </source>
</evidence>
<comment type="subcellular location">
    <subcellularLocation>
        <location evidence="1">Lipid droplet</location>
    </subcellularLocation>
</comment>
<keyword evidence="5" id="KW-0378">Hydrolase</keyword>
<proteinExistence type="inferred from homology"/>
<dbReference type="InterPro" id="IPR029058">
    <property type="entry name" value="AB_hydrolase_fold"/>
</dbReference>
<accession>A0A9N9RU30</accession>
<dbReference type="SUPFAM" id="SSF53474">
    <property type="entry name" value="alpha/beta-Hydrolases"/>
    <property type="match status" value="1"/>
</dbReference>
<protein>
    <recommendedName>
        <fullName evidence="3">Lipid droplet-associated hydrolase</fullName>
        <ecNumber evidence="7">3.1.1.13</ecNumber>
    </recommendedName>
    <alternativeName>
        <fullName evidence="6">Lipid droplet-associated serine hydrolase</fullName>
    </alternativeName>
</protein>
<dbReference type="GO" id="GO:0019915">
    <property type="term" value="P:lipid storage"/>
    <property type="evidence" value="ECO:0007669"/>
    <property type="project" value="InterPro"/>
</dbReference>
<dbReference type="GO" id="GO:0004771">
    <property type="term" value="F:sterol ester esterase activity"/>
    <property type="evidence" value="ECO:0007669"/>
    <property type="project" value="UniProtKB-EC"/>
</dbReference>
<gene>
    <name evidence="9" type="ORF">CHIRRI_LOCUS6390</name>
</gene>
<keyword evidence="4" id="KW-0551">Lipid droplet</keyword>
<sequence>MHNGFVRINSVPTRVFTWGHFVTEKFNENIKELVLVISGNPGLPGFYTTFCSTLYEQLNREAVIWCVGHAGHDEPKKHLNMTVPKLKEHPHLYDLKGQTNHKLSLLEYIPRQIEKIHVIGHSVGSKIILNLLQESPEFNAKVDMCYLMFPTIENIADSYSGKWFVRMRPFFFILKLIVLLFNLLPHKLRYGMVKLYCRDMPEDFLEHCFEHTKLSVVEKILFMASDEMDKITELDEELVKQNIHKLKLYYGKKDNWVKRKYYHKIVERFPEIDAQLCSRDFEHAFVLKSGEDCGEMVADWIKQR</sequence>
<evidence type="ECO:0000256" key="1">
    <source>
        <dbReference type="ARBA" id="ARBA00004502"/>
    </source>
</evidence>
<evidence type="ECO:0000256" key="3">
    <source>
        <dbReference type="ARBA" id="ARBA00019242"/>
    </source>
</evidence>
<dbReference type="InterPro" id="IPR019363">
    <property type="entry name" value="LDAH"/>
</dbReference>
<dbReference type="EMBL" id="OU895878">
    <property type="protein sequence ID" value="CAG9803490.1"/>
    <property type="molecule type" value="Genomic_DNA"/>
</dbReference>
<dbReference type="EC" id="3.1.1.13" evidence="7"/>
<reference evidence="9" key="1">
    <citation type="submission" date="2022-01" db="EMBL/GenBank/DDBJ databases">
        <authorList>
            <person name="King R."/>
        </authorList>
    </citation>
    <scope>NUCLEOTIDE SEQUENCE</scope>
</reference>
<evidence type="ECO:0000256" key="5">
    <source>
        <dbReference type="ARBA" id="ARBA00022801"/>
    </source>
</evidence>
<evidence type="ECO:0000256" key="7">
    <source>
        <dbReference type="ARBA" id="ARBA00039150"/>
    </source>
</evidence>